<dbReference type="InterPro" id="IPR046237">
    <property type="entry name" value="DUF6270"/>
</dbReference>
<keyword evidence="2" id="KW-1185">Reference proteome</keyword>
<dbReference type="Pfam" id="PF19786">
    <property type="entry name" value="DUF6270"/>
    <property type="match status" value="1"/>
</dbReference>
<accession>A0A938Y378</accession>
<evidence type="ECO:0000313" key="1">
    <source>
        <dbReference type="EMBL" id="MBM9461041.1"/>
    </source>
</evidence>
<reference evidence="1" key="1">
    <citation type="submission" date="2021-01" db="EMBL/GenBank/DDBJ databases">
        <title>Novel species in genus Nocardioides.</title>
        <authorList>
            <person name="Zhang G."/>
        </authorList>
    </citation>
    <scope>NUCLEOTIDE SEQUENCE</scope>
    <source>
        <strain evidence="1">Zg-536</strain>
    </source>
</reference>
<evidence type="ECO:0000313" key="2">
    <source>
        <dbReference type="Proteomes" id="UP000663791"/>
    </source>
</evidence>
<sequence length="330" mass="38290">MSADGRVSVVVAGSCITRDNFNSRFNPRYAETYVCPLHQNQTSLISLMAPPIEAEWEPTGRMSDYDRWNVRTELDKSFLAEAAALQPSYLVLDFFGDVHFGVVQVDGGTYVTDNRWKIRPTTWYARMSEEGRLRQVDRYGEEHLALWRDAFDRFLVWFRENLPETTLVLHRGHFTNRLQLPERPEPVSLKKQGKVASVEVKKTNALWSRLDDIVSATPGVEVIDLLDRRWVTYPEHPWGPFYVHYEPAYYHRFLAELHKIHLRKAGGATTTMLEELEDGVTERLAPELAAARARTKRLRARVAELEAREAARPTRRMRRVARRWAGALRR</sequence>
<gene>
    <name evidence="1" type="ORF">JK386_14160</name>
</gene>
<dbReference type="AlphaFoldDB" id="A0A938Y378"/>
<dbReference type="EMBL" id="JAERTX010000013">
    <property type="protein sequence ID" value="MBM9461041.1"/>
    <property type="molecule type" value="Genomic_DNA"/>
</dbReference>
<proteinExistence type="predicted"/>
<dbReference type="Proteomes" id="UP000663791">
    <property type="component" value="Unassembled WGS sequence"/>
</dbReference>
<dbReference type="RefSeq" id="WP_205292351.1">
    <property type="nucleotide sequence ID" value="NZ_CP074406.1"/>
</dbReference>
<organism evidence="1 2">
    <name type="scientific">Nocardioides faecalis</name>
    <dbReference type="NCBI Taxonomy" id="2803858"/>
    <lineage>
        <taxon>Bacteria</taxon>
        <taxon>Bacillati</taxon>
        <taxon>Actinomycetota</taxon>
        <taxon>Actinomycetes</taxon>
        <taxon>Propionibacteriales</taxon>
        <taxon>Nocardioidaceae</taxon>
        <taxon>Nocardioides</taxon>
    </lineage>
</organism>
<protein>
    <submittedName>
        <fullName evidence="1">Uncharacterized protein</fullName>
    </submittedName>
</protein>
<comment type="caution">
    <text evidence="1">The sequence shown here is derived from an EMBL/GenBank/DDBJ whole genome shotgun (WGS) entry which is preliminary data.</text>
</comment>
<name>A0A938Y378_9ACTN</name>